<keyword evidence="10" id="KW-0961">Cell wall biogenesis/degradation</keyword>
<protein>
    <submittedName>
        <fullName evidence="16">Uncharacterized protein</fullName>
    </submittedName>
</protein>
<evidence type="ECO:0000256" key="8">
    <source>
        <dbReference type="ARBA" id="ARBA00023136"/>
    </source>
</evidence>
<dbReference type="Pfam" id="PF01522">
    <property type="entry name" value="Polysacc_deac_1"/>
    <property type="match status" value="1"/>
</dbReference>
<feature type="transmembrane region" description="Helical" evidence="12">
    <location>
        <begin position="796"/>
        <end position="821"/>
    </location>
</feature>
<feature type="region of interest" description="Disordered" evidence="11">
    <location>
        <begin position="369"/>
        <end position="424"/>
    </location>
</feature>
<dbReference type="InterPro" id="IPR036259">
    <property type="entry name" value="MFS_trans_sf"/>
</dbReference>
<evidence type="ECO:0000256" key="13">
    <source>
        <dbReference type="SAM" id="SignalP"/>
    </source>
</evidence>
<reference evidence="16 17" key="1">
    <citation type="submission" date="2015-12" db="EMBL/GenBank/DDBJ databases">
        <title>Draft genome sequence of Moniliophthora roreri, the causal agent of frosty pod rot of cacao.</title>
        <authorList>
            <person name="Aime M.C."/>
            <person name="Diaz-Valderrama J.R."/>
            <person name="Kijpornyongpan T."/>
            <person name="Phillips-Mora W."/>
        </authorList>
    </citation>
    <scope>NUCLEOTIDE SEQUENCE [LARGE SCALE GENOMIC DNA]</scope>
    <source>
        <strain evidence="16 17">MCA 2952</strain>
    </source>
</reference>
<feature type="transmembrane region" description="Helical" evidence="12">
    <location>
        <begin position="508"/>
        <end position="528"/>
    </location>
</feature>
<evidence type="ECO:0000313" key="16">
    <source>
        <dbReference type="EMBL" id="KTB45709.1"/>
    </source>
</evidence>
<name>A0A0W0GAX4_MONRR</name>
<feature type="transmembrane region" description="Helical" evidence="12">
    <location>
        <begin position="597"/>
        <end position="619"/>
    </location>
</feature>
<evidence type="ECO:0000256" key="9">
    <source>
        <dbReference type="ARBA" id="ARBA00023288"/>
    </source>
</evidence>
<dbReference type="InterPro" id="IPR011701">
    <property type="entry name" value="MFS"/>
</dbReference>
<evidence type="ECO:0000256" key="2">
    <source>
        <dbReference type="ARBA" id="ARBA00004609"/>
    </source>
</evidence>
<evidence type="ECO:0000256" key="11">
    <source>
        <dbReference type="SAM" id="MobiDB-lite"/>
    </source>
</evidence>
<feature type="transmembrane region" description="Helical" evidence="12">
    <location>
        <begin position="639"/>
        <end position="663"/>
    </location>
</feature>
<feature type="transmembrane region" description="Helical" evidence="12">
    <location>
        <begin position="728"/>
        <end position="749"/>
    </location>
</feature>
<keyword evidence="5" id="KW-0336">GPI-anchor</keyword>
<comment type="subcellular location">
    <subcellularLocation>
        <location evidence="2">Cell membrane</location>
        <topology evidence="2">Lipid-anchor</topology>
        <topology evidence="2">GPI-anchor</topology>
    </subcellularLocation>
    <subcellularLocation>
        <location evidence="1">Membrane</location>
        <topology evidence="1">Multi-pass membrane protein</topology>
    </subcellularLocation>
</comment>
<sequence length="930" mass="100634">MKSTQTILVLASFVALSLLTGVAAQDRSNAEEEAKISDPNQECTPYYWAGSADHKTSFPPIWEPASILPSDTAAQAKWNEIKDKVPNIAPKVGLPVVRLTVIDAFLQGTHNGDFSGVNYPADDPDCWWTAHQCVTPKLSGLPVDISSVPEPMTLGYGFDDGPNCSHNAFYDYLLEQNQKATMFFIGSNVIDWPLEAQRAINEGHEICVLTSFTSEDAFAELWYTVSADSLMQAIKLVIGVTPTCWRPPFGDVDDRIRAIANGLGLETIIWKYDSFDWEVSAGKLTPEQVDGNYQSFIGLAQKGEFDTEGAILLMHEINAFTMSEAIKFYPQLKAAFKAIVPVGVALNKTQPYVETDYTLPTFEEYISGTTNKSEGSNLSPTTTSGNTGTSTTSVSGARANTTASASGSSGSNNSTGSRSTTANGASSTILLSPALQIVVADKTANFCIVEMTVTDVRPRTTPLPKLQIILVLLIISTEPITATVIYPFIPEFIRLTGITNGDEKRTGYYAGVIESMFFVTECLVVFHWGRASDKMGRRPILLLGPLGLAFAMLGFGLSKTFWQMLFFRCWQGMANGNIGVVKTLVAEITDDTNIADAYALITLTYGGGVTLGPVIGGIFSDPARRWPNIFGRSAFFHDFPYLLPCAVTAVLALLTFVFAYLGLKESMKPVLHISRPNGTSAEQQPLLRDSNTAEGYGTAENGDSTPKAPAPLTFREIITSSLHLQRALICHAFFSFTHMAYTVTIPLAYSTSISAGGLGLSPYQIGVILGIYGTCNAFLQLFIWKPMLKRIGARKMYILSYSFYLSNFSFMMAARIVTAWFGKVSWVTWSLIVMQMSSASLASTGYNACAILIVKAAPQGALGAVNGIQHTISSGLRGLAPLVASSLFAASLALDWRVSGGKGGIARYMVDLIMVSVVSAGVWRASRLPK</sequence>
<evidence type="ECO:0000256" key="5">
    <source>
        <dbReference type="ARBA" id="ARBA00022622"/>
    </source>
</evidence>
<keyword evidence="6 12" id="KW-0812">Transmembrane</keyword>
<dbReference type="PRINTS" id="PR01035">
    <property type="entry name" value="TCRTETA"/>
</dbReference>
<feature type="compositionally biased region" description="Low complexity" evidence="11">
    <location>
        <begin position="375"/>
        <end position="424"/>
    </location>
</feature>
<dbReference type="Pfam" id="PF07690">
    <property type="entry name" value="MFS_1"/>
    <property type="match status" value="1"/>
</dbReference>
<feature type="transmembrane region" description="Helical" evidence="12">
    <location>
        <begin position="905"/>
        <end position="923"/>
    </location>
</feature>
<feature type="transmembrane region" description="Helical" evidence="12">
    <location>
        <begin position="540"/>
        <end position="558"/>
    </location>
</feature>
<dbReference type="EMBL" id="LATX01000639">
    <property type="protein sequence ID" value="KTB45709.1"/>
    <property type="molecule type" value="Genomic_DNA"/>
</dbReference>
<feature type="chain" id="PRO_5006902536" evidence="13">
    <location>
        <begin position="25"/>
        <end position="930"/>
    </location>
</feature>
<evidence type="ECO:0000256" key="10">
    <source>
        <dbReference type="ARBA" id="ARBA00023316"/>
    </source>
</evidence>
<dbReference type="PROSITE" id="PS51677">
    <property type="entry name" value="NODB"/>
    <property type="match status" value="1"/>
</dbReference>
<dbReference type="InterPro" id="IPR011330">
    <property type="entry name" value="Glyco_hydro/deAcase_b/a-brl"/>
</dbReference>
<dbReference type="GO" id="GO:0022857">
    <property type="term" value="F:transmembrane transporter activity"/>
    <property type="evidence" value="ECO:0007669"/>
    <property type="project" value="InterPro"/>
</dbReference>
<dbReference type="GO" id="GO:0005975">
    <property type="term" value="P:carbohydrate metabolic process"/>
    <property type="evidence" value="ECO:0007669"/>
    <property type="project" value="InterPro"/>
</dbReference>
<dbReference type="Gene3D" id="3.20.20.370">
    <property type="entry name" value="Glycoside hydrolase/deacetylase"/>
    <property type="match status" value="1"/>
</dbReference>
<keyword evidence="13" id="KW-0732">Signal</keyword>
<dbReference type="SUPFAM" id="SSF88713">
    <property type="entry name" value="Glycoside hydrolase/deacetylase"/>
    <property type="match status" value="1"/>
</dbReference>
<evidence type="ECO:0000256" key="6">
    <source>
        <dbReference type="ARBA" id="ARBA00022692"/>
    </source>
</evidence>
<evidence type="ECO:0000256" key="1">
    <source>
        <dbReference type="ARBA" id="ARBA00004141"/>
    </source>
</evidence>
<feature type="domain" description="NodB homology" evidence="15">
    <location>
        <begin position="152"/>
        <end position="340"/>
    </location>
</feature>
<dbReference type="InterPro" id="IPR001958">
    <property type="entry name" value="Tet-R_TetA/multi-R_MdtG-like"/>
</dbReference>
<dbReference type="PANTHER" id="PTHR23504">
    <property type="entry name" value="MAJOR FACILITATOR SUPERFAMILY DOMAIN-CONTAINING PROTEIN 10"/>
    <property type="match status" value="1"/>
</dbReference>
<evidence type="ECO:0000313" key="17">
    <source>
        <dbReference type="Proteomes" id="UP000054988"/>
    </source>
</evidence>
<dbReference type="Proteomes" id="UP000054988">
    <property type="component" value="Unassembled WGS sequence"/>
</dbReference>
<dbReference type="PROSITE" id="PS50850">
    <property type="entry name" value="MFS"/>
    <property type="match status" value="1"/>
</dbReference>
<dbReference type="AlphaFoldDB" id="A0A0W0GAX4"/>
<gene>
    <name evidence="16" type="ORF">WG66_1738</name>
</gene>
<feature type="domain" description="Major facilitator superfamily (MFS) profile" evidence="14">
    <location>
        <begin position="467"/>
        <end position="928"/>
    </location>
</feature>
<feature type="transmembrane region" description="Helical" evidence="12">
    <location>
        <begin position="875"/>
        <end position="893"/>
    </location>
</feature>
<evidence type="ECO:0000259" key="14">
    <source>
        <dbReference type="PROSITE" id="PS50850"/>
    </source>
</evidence>
<evidence type="ECO:0000256" key="4">
    <source>
        <dbReference type="ARBA" id="ARBA00022475"/>
    </source>
</evidence>
<evidence type="ECO:0000259" key="15">
    <source>
        <dbReference type="PROSITE" id="PS51677"/>
    </source>
</evidence>
<organism evidence="16 17">
    <name type="scientific">Moniliophthora roreri</name>
    <name type="common">Frosty pod rot fungus</name>
    <name type="synonym">Monilia roreri</name>
    <dbReference type="NCBI Taxonomy" id="221103"/>
    <lineage>
        <taxon>Eukaryota</taxon>
        <taxon>Fungi</taxon>
        <taxon>Dikarya</taxon>
        <taxon>Basidiomycota</taxon>
        <taxon>Agaricomycotina</taxon>
        <taxon>Agaricomycetes</taxon>
        <taxon>Agaricomycetidae</taxon>
        <taxon>Agaricales</taxon>
        <taxon>Marasmiineae</taxon>
        <taxon>Marasmiaceae</taxon>
        <taxon>Moniliophthora</taxon>
    </lineage>
</organism>
<keyword evidence="9" id="KW-0449">Lipoprotein</keyword>
<feature type="transmembrane region" description="Helical" evidence="12">
    <location>
        <begin position="827"/>
        <end position="854"/>
    </location>
</feature>
<accession>A0A0W0GAX4</accession>
<evidence type="ECO:0000256" key="12">
    <source>
        <dbReference type="SAM" id="Phobius"/>
    </source>
</evidence>
<dbReference type="GO" id="GO:0016810">
    <property type="term" value="F:hydrolase activity, acting on carbon-nitrogen (but not peptide) bonds"/>
    <property type="evidence" value="ECO:0007669"/>
    <property type="project" value="InterPro"/>
</dbReference>
<dbReference type="GO" id="GO:0071555">
    <property type="term" value="P:cell wall organization"/>
    <property type="evidence" value="ECO:0007669"/>
    <property type="project" value="UniProtKB-KW"/>
</dbReference>
<dbReference type="CDD" id="cd17330">
    <property type="entry name" value="MFS_SLC46_TetA_like"/>
    <property type="match status" value="1"/>
</dbReference>
<proteinExistence type="predicted"/>
<keyword evidence="4" id="KW-1003">Cell membrane</keyword>
<dbReference type="SUPFAM" id="SSF103473">
    <property type="entry name" value="MFS general substrate transporter"/>
    <property type="match status" value="1"/>
</dbReference>
<keyword evidence="3" id="KW-0813">Transport</keyword>
<dbReference type="GO" id="GO:0005886">
    <property type="term" value="C:plasma membrane"/>
    <property type="evidence" value="ECO:0007669"/>
    <property type="project" value="UniProtKB-SubCell"/>
</dbReference>
<feature type="transmembrane region" description="Helical" evidence="12">
    <location>
        <begin position="466"/>
        <end position="488"/>
    </location>
</feature>
<keyword evidence="7 12" id="KW-1133">Transmembrane helix</keyword>
<dbReference type="InterPro" id="IPR020846">
    <property type="entry name" value="MFS_dom"/>
</dbReference>
<feature type="signal peptide" evidence="13">
    <location>
        <begin position="1"/>
        <end position="24"/>
    </location>
</feature>
<evidence type="ECO:0000256" key="3">
    <source>
        <dbReference type="ARBA" id="ARBA00022448"/>
    </source>
</evidence>
<dbReference type="Gene3D" id="1.20.1250.20">
    <property type="entry name" value="MFS general substrate transporter like domains"/>
    <property type="match status" value="1"/>
</dbReference>
<dbReference type="eggNOG" id="KOG2615">
    <property type="taxonomic scope" value="Eukaryota"/>
</dbReference>
<dbReference type="PANTHER" id="PTHR23504:SF15">
    <property type="entry name" value="MAJOR FACILITATOR SUPERFAMILY (MFS) PROFILE DOMAIN-CONTAINING PROTEIN"/>
    <property type="match status" value="1"/>
</dbReference>
<dbReference type="InterPro" id="IPR002509">
    <property type="entry name" value="NODB_dom"/>
</dbReference>
<dbReference type="GO" id="GO:0098552">
    <property type="term" value="C:side of membrane"/>
    <property type="evidence" value="ECO:0007669"/>
    <property type="project" value="UniProtKB-KW"/>
</dbReference>
<feature type="transmembrane region" description="Helical" evidence="12">
    <location>
        <begin position="761"/>
        <end position="784"/>
    </location>
</feature>
<evidence type="ECO:0000256" key="7">
    <source>
        <dbReference type="ARBA" id="ARBA00022989"/>
    </source>
</evidence>
<keyword evidence="8 12" id="KW-0472">Membrane</keyword>
<comment type="caution">
    <text evidence="16">The sequence shown here is derived from an EMBL/GenBank/DDBJ whole genome shotgun (WGS) entry which is preliminary data.</text>
</comment>
<keyword evidence="5" id="KW-0325">Glycoprotein</keyword>